<comment type="caution">
    <text evidence="12">The sequence shown here is derived from an EMBL/GenBank/DDBJ whole genome shotgun (WGS) entry which is preliminary data.</text>
</comment>
<feature type="binding site" evidence="7">
    <location>
        <begin position="154"/>
        <end position="155"/>
    </location>
    <ligand>
        <name>UDP-N-acetyl-alpha-D-muramoyl-L-alanyl-D-glutamate</name>
        <dbReference type="ChEBI" id="CHEBI:83900"/>
    </ligand>
</feature>
<evidence type="ECO:0000313" key="13">
    <source>
        <dbReference type="Proteomes" id="UP000605148"/>
    </source>
</evidence>
<name>A0A916WX26_9HYPH</name>
<evidence type="ECO:0000256" key="7">
    <source>
        <dbReference type="HAMAP-Rule" id="MF_00208"/>
    </source>
</evidence>
<keyword evidence="2 7" id="KW-0132">Cell division</keyword>
<dbReference type="EC" id="6.3.2.13" evidence="7"/>
<dbReference type="InterPro" id="IPR035911">
    <property type="entry name" value="MurE/MurF_N"/>
</dbReference>
<feature type="binding site" evidence="7">
    <location>
        <position position="189"/>
    </location>
    <ligand>
        <name>UDP-N-acetyl-alpha-D-muramoyl-L-alanyl-D-glutamate</name>
        <dbReference type="ChEBI" id="CHEBI:83900"/>
    </ligand>
</feature>
<keyword evidence="7" id="KW-0963">Cytoplasm</keyword>
<dbReference type="GO" id="GO:0000287">
    <property type="term" value="F:magnesium ion binding"/>
    <property type="evidence" value="ECO:0007669"/>
    <property type="project" value="UniProtKB-UniRule"/>
</dbReference>
<dbReference type="SUPFAM" id="SSF63418">
    <property type="entry name" value="MurE/MurF N-terminal domain"/>
    <property type="match status" value="1"/>
</dbReference>
<keyword evidence="6 7" id="KW-0961">Cell wall biogenesis/degradation</keyword>
<dbReference type="HAMAP" id="MF_00208">
    <property type="entry name" value="MurE"/>
    <property type="match status" value="1"/>
</dbReference>
<comment type="similarity">
    <text evidence="1 7">Belongs to the MurCDEF family. MurE subfamily.</text>
</comment>
<dbReference type="NCBIfam" id="NF001124">
    <property type="entry name" value="PRK00139.1-2"/>
    <property type="match status" value="1"/>
</dbReference>
<dbReference type="OrthoDB" id="9800958at2"/>
<gene>
    <name evidence="7 12" type="primary">murE</name>
    <name evidence="12" type="ORF">GCM10011316_06000</name>
</gene>
<evidence type="ECO:0000256" key="5">
    <source>
        <dbReference type="ARBA" id="ARBA00023306"/>
    </source>
</evidence>
<dbReference type="Pfam" id="PF02875">
    <property type="entry name" value="Mur_ligase_C"/>
    <property type="match status" value="1"/>
</dbReference>
<reference evidence="12" key="1">
    <citation type="journal article" date="2014" name="Int. J. Syst. Evol. Microbiol.">
        <title>Complete genome sequence of Corynebacterium casei LMG S-19264T (=DSM 44701T), isolated from a smear-ripened cheese.</title>
        <authorList>
            <consortium name="US DOE Joint Genome Institute (JGI-PGF)"/>
            <person name="Walter F."/>
            <person name="Albersmeier A."/>
            <person name="Kalinowski J."/>
            <person name="Ruckert C."/>
        </authorList>
    </citation>
    <scope>NUCLEOTIDE SEQUENCE</scope>
    <source>
        <strain evidence="12">CGMCC 1.12426</strain>
    </source>
</reference>
<dbReference type="GO" id="GO:0008765">
    <property type="term" value="F:UDP-N-acetylmuramoylalanyl-D-glutamate-2,6-diaminopimelate ligase activity"/>
    <property type="evidence" value="ECO:0007669"/>
    <property type="project" value="UniProtKB-UniRule"/>
</dbReference>
<dbReference type="AlphaFoldDB" id="A0A916WX26"/>
<evidence type="ECO:0000256" key="8">
    <source>
        <dbReference type="RuleBase" id="RU004135"/>
    </source>
</evidence>
<feature type="binding site" evidence="7">
    <location>
        <begin position="409"/>
        <end position="412"/>
    </location>
    <ligand>
        <name>meso-2,6-diaminopimelate</name>
        <dbReference type="ChEBI" id="CHEBI:57791"/>
    </ligand>
</feature>
<evidence type="ECO:0000256" key="1">
    <source>
        <dbReference type="ARBA" id="ARBA00005898"/>
    </source>
</evidence>
<keyword evidence="4 7" id="KW-0573">Peptidoglycan synthesis</keyword>
<keyword evidence="7 12" id="KW-0436">Ligase</keyword>
<dbReference type="PANTHER" id="PTHR23135">
    <property type="entry name" value="MUR LIGASE FAMILY MEMBER"/>
    <property type="match status" value="1"/>
</dbReference>
<feature type="domain" description="Mur ligase N-terminal catalytic" evidence="9">
    <location>
        <begin position="21"/>
        <end position="86"/>
    </location>
</feature>
<dbReference type="InterPro" id="IPR036565">
    <property type="entry name" value="Mur-like_cat_sf"/>
</dbReference>
<dbReference type="NCBIfam" id="NF001126">
    <property type="entry name" value="PRK00139.1-4"/>
    <property type="match status" value="1"/>
</dbReference>
<feature type="binding site" evidence="7">
    <location>
        <position position="461"/>
    </location>
    <ligand>
        <name>meso-2,6-diaminopimelate</name>
        <dbReference type="ChEBI" id="CHEBI:57791"/>
    </ligand>
</feature>
<feature type="binding site" evidence="7">
    <location>
        <position position="385"/>
    </location>
    <ligand>
        <name>meso-2,6-diaminopimelate</name>
        <dbReference type="ChEBI" id="CHEBI:57791"/>
    </ligand>
</feature>
<dbReference type="InterPro" id="IPR036615">
    <property type="entry name" value="Mur_ligase_C_dom_sf"/>
</dbReference>
<evidence type="ECO:0000256" key="2">
    <source>
        <dbReference type="ARBA" id="ARBA00022618"/>
    </source>
</evidence>
<proteinExistence type="inferred from homology"/>
<dbReference type="InterPro" id="IPR000713">
    <property type="entry name" value="Mur_ligase_N"/>
</dbReference>
<keyword evidence="13" id="KW-1185">Reference proteome</keyword>
<evidence type="ECO:0000259" key="10">
    <source>
        <dbReference type="Pfam" id="PF02875"/>
    </source>
</evidence>
<dbReference type="GO" id="GO:0008360">
    <property type="term" value="P:regulation of cell shape"/>
    <property type="evidence" value="ECO:0007669"/>
    <property type="project" value="UniProtKB-KW"/>
</dbReference>
<accession>A0A916WX26</accession>
<dbReference type="Proteomes" id="UP000605148">
    <property type="component" value="Unassembled WGS sequence"/>
</dbReference>
<dbReference type="InterPro" id="IPR005761">
    <property type="entry name" value="UDP-N-AcMur-Glu-dNH2Pim_ligase"/>
</dbReference>
<feature type="domain" description="Mur ligase central" evidence="11">
    <location>
        <begin position="110"/>
        <end position="313"/>
    </location>
</feature>
<reference evidence="12" key="2">
    <citation type="submission" date="2020-09" db="EMBL/GenBank/DDBJ databases">
        <authorList>
            <person name="Sun Q."/>
            <person name="Zhou Y."/>
        </authorList>
    </citation>
    <scope>NUCLEOTIDE SEQUENCE</scope>
    <source>
        <strain evidence="12">CGMCC 1.12426</strain>
    </source>
</reference>
<dbReference type="RefSeq" id="WP_150494288.1">
    <property type="nucleotide sequence ID" value="NZ_BMFA01000001.1"/>
</dbReference>
<evidence type="ECO:0000256" key="6">
    <source>
        <dbReference type="ARBA" id="ARBA00023316"/>
    </source>
</evidence>
<comment type="caution">
    <text evidence="7">Lacks conserved residue(s) required for the propagation of feature annotation.</text>
</comment>
<dbReference type="EMBL" id="BMFA01000001">
    <property type="protein sequence ID" value="GGB36647.1"/>
    <property type="molecule type" value="Genomic_DNA"/>
</dbReference>
<feature type="binding site" evidence="7">
    <location>
        <position position="457"/>
    </location>
    <ligand>
        <name>meso-2,6-diaminopimelate</name>
        <dbReference type="ChEBI" id="CHEBI:57791"/>
    </ligand>
</feature>
<dbReference type="NCBIfam" id="TIGR01085">
    <property type="entry name" value="murE"/>
    <property type="match status" value="1"/>
</dbReference>
<dbReference type="SUPFAM" id="SSF53244">
    <property type="entry name" value="MurD-like peptide ligases, peptide-binding domain"/>
    <property type="match status" value="1"/>
</dbReference>
<dbReference type="GO" id="GO:0009252">
    <property type="term" value="P:peptidoglycan biosynthetic process"/>
    <property type="evidence" value="ECO:0007669"/>
    <property type="project" value="UniProtKB-UniRule"/>
</dbReference>
<evidence type="ECO:0000313" key="12">
    <source>
        <dbReference type="EMBL" id="GGB36647.1"/>
    </source>
</evidence>
<keyword evidence="7" id="KW-0067">ATP-binding</keyword>
<dbReference type="GO" id="GO:0005737">
    <property type="term" value="C:cytoplasm"/>
    <property type="evidence" value="ECO:0007669"/>
    <property type="project" value="UniProtKB-SubCell"/>
</dbReference>
<comment type="catalytic activity">
    <reaction evidence="7">
        <text>UDP-N-acetyl-alpha-D-muramoyl-L-alanyl-D-glutamate + meso-2,6-diaminopimelate + ATP = UDP-N-acetyl-alpha-D-muramoyl-L-alanyl-gamma-D-glutamyl-meso-2,6-diaminopimelate + ADP + phosphate + H(+)</text>
        <dbReference type="Rhea" id="RHEA:23676"/>
        <dbReference type="ChEBI" id="CHEBI:15378"/>
        <dbReference type="ChEBI" id="CHEBI:30616"/>
        <dbReference type="ChEBI" id="CHEBI:43474"/>
        <dbReference type="ChEBI" id="CHEBI:57791"/>
        <dbReference type="ChEBI" id="CHEBI:83900"/>
        <dbReference type="ChEBI" id="CHEBI:83905"/>
        <dbReference type="ChEBI" id="CHEBI:456216"/>
        <dbReference type="EC" id="6.3.2.13"/>
    </reaction>
</comment>
<organism evidence="12 13">
    <name type="scientific">Roseibium aquae</name>
    <dbReference type="NCBI Taxonomy" id="1323746"/>
    <lineage>
        <taxon>Bacteria</taxon>
        <taxon>Pseudomonadati</taxon>
        <taxon>Pseudomonadota</taxon>
        <taxon>Alphaproteobacteria</taxon>
        <taxon>Hyphomicrobiales</taxon>
        <taxon>Stappiaceae</taxon>
        <taxon>Roseibium</taxon>
    </lineage>
</organism>
<feature type="modified residue" description="N6-carboxylysine" evidence="7">
    <location>
        <position position="221"/>
    </location>
</feature>
<comment type="cofactor">
    <cofactor evidence="7">
        <name>Mg(2+)</name>
        <dbReference type="ChEBI" id="CHEBI:18420"/>
    </cofactor>
</comment>
<dbReference type="SUPFAM" id="SSF53623">
    <property type="entry name" value="MurD-like peptide ligases, catalytic domain"/>
    <property type="match status" value="1"/>
</dbReference>
<keyword evidence="7" id="KW-0460">Magnesium</keyword>
<dbReference type="GO" id="GO:0071555">
    <property type="term" value="P:cell wall organization"/>
    <property type="evidence" value="ECO:0007669"/>
    <property type="project" value="UniProtKB-KW"/>
</dbReference>
<dbReference type="Gene3D" id="3.40.1390.10">
    <property type="entry name" value="MurE/MurF, N-terminal domain"/>
    <property type="match status" value="1"/>
</dbReference>
<dbReference type="PANTHER" id="PTHR23135:SF4">
    <property type="entry name" value="UDP-N-ACETYLMURAMOYL-L-ALANYL-D-GLUTAMATE--2,6-DIAMINOPIMELATE LIGASE MURE HOMOLOG, CHLOROPLASTIC"/>
    <property type="match status" value="1"/>
</dbReference>
<comment type="subcellular location">
    <subcellularLocation>
        <location evidence="7 8">Cytoplasm</location>
    </subcellularLocation>
</comment>
<dbReference type="GO" id="GO:0005524">
    <property type="term" value="F:ATP binding"/>
    <property type="evidence" value="ECO:0007669"/>
    <property type="project" value="UniProtKB-UniRule"/>
</dbReference>
<comment type="pathway">
    <text evidence="7 8">Cell wall biogenesis; peptidoglycan biosynthesis.</text>
</comment>
<keyword evidence="5 7" id="KW-0131">Cell cycle</keyword>
<evidence type="ECO:0000259" key="9">
    <source>
        <dbReference type="Pfam" id="PF01225"/>
    </source>
</evidence>
<dbReference type="Pfam" id="PF01225">
    <property type="entry name" value="Mur_ligase"/>
    <property type="match status" value="1"/>
</dbReference>
<sequence>MQLSNLAGGLKLPDGASGLDITGLTADSRTVQAGFLFAALEGAAVDGARFAPQAVEAGAVAVLCAETAALDLSKTLPGHVAIVASKQPRRDFALMAARFYNRQPDVIVAVTGTAGKTSVAHFTRQIFQMSGHAAASLGTIGTISPDGAVYGGLTTPDPVSLHAELARLADDGVTHVAMEASSHGLDQRRLDGVHIVAAAFTNLGRDHMDYHATMEDYFEAKLRLFKDLLPQGGTLVADPSAPYADRVLTFAADRGLRTLTVGPQGRDLRLARVETVGLGQFLTVEAGGRTLNVTLPLIGDFQVSNALIAAGLAIGAGVRPETAVRALESLKGAPGRLEFAGRTRTGGAVYIDYAHKPDAVEKALAALRPFTKGTLSVIIGAGGDRDPGKRVLMGAAAARNADMVIVTDDNPRSEDPALIRKAVLEGAPGALEIADRAKAIEEAVRRLQAGDILCVAGKGHETGQIVGNTVLPFSDHEAVKAALLSGEKQ</sequence>
<protein>
    <recommendedName>
        <fullName evidence="7">UDP-N-acetylmuramoyl-L-alanyl-D-glutamate--2,6-diaminopimelate ligase</fullName>
        <ecNumber evidence="7">6.3.2.13</ecNumber>
    </recommendedName>
    <alternativeName>
        <fullName evidence="7">Meso-A2pm-adding enzyme</fullName>
    </alternativeName>
    <alternativeName>
        <fullName evidence="7">Meso-diaminopimelate-adding enzyme</fullName>
    </alternativeName>
    <alternativeName>
        <fullName evidence="7">UDP-MurNAc-L-Ala-D-Glu:meso-diaminopimelate ligase</fullName>
    </alternativeName>
    <alternativeName>
        <fullName evidence="7">UDP-MurNAc-tripeptide synthetase</fullName>
    </alternativeName>
    <alternativeName>
        <fullName evidence="7">UDP-N-acetylmuramyl-tripeptide synthetase</fullName>
    </alternativeName>
</protein>
<feature type="short sequence motif" description="Meso-diaminopimelate recognition motif" evidence="7">
    <location>
        <begin position="409"/>
        <end position="412"/>
    </location>
</feature>
<feature type="binding site" evidence="7">
    <location>
        <begin position="112"/>
        <end position="118"/>
    </location>
    <ligand>
        <name>ATP</name>
        <dbReference type="ChEBI" id="CHEBI:30616"/>
    </ligand>
</feature>
<dbReference type="Gene3D" id="3.90.190.20">
    <property type="entry name" value="Mur ligase, C-terminal domain"/>
    <property type="match status" value="1"/>
</dbReference>
<evidence type="ECO:0000259" key="11">
    <source>
        <dbReference type="Pfam" id="PF08245"/>
    </source>
</evidence>
<dbReference type="InterPro" id="IPR004101">
    <property type="entry name" value="Mur_ligase_C"/>
</dbReference>
<dbReference type="GO" id="GO:0051301">
    <property type="term" value="P:cell division"/>
    <property type="evidence" value="ECO:0007669"/>
    <property type="project" value="UniProtKB-KW"/>
</dbReference>
<comment type="PTM">
    <text evidence="7">Carboxylation is probably crucial for Mg(2+) binding and, consequently, for the gamma-phosphate positioning of ATP.</text>
</comment>
<feature type="binding site" evidence="7">
    <location>
        <position position="187"/>
    </location>
    <ligand>
        <name>UDP-N-acetyl-alpha-D-muramoyl-L-alanyl-D-glutamate</name>
        <dbReference type="ChEBI" id="CHEBI:83900"/>
    </ligand>
</feature>
<keyword evidence="3 7" id="KW-0133">Cell shape</keyword>
<evidence type="ECO:0000256" key="4">
    <source>
        <dbReference type="ARBA" id="ARBA00022984"/>
    </source>
</evidence>
<keyword evidence="7" id="KW-0547">Nucleotide-binding</keyword>
<feature type="binding site" evidence="7">
    <location>
        <position position="28"/>
    </location>
    <ligand>
        <name>UDP-N-acetyl-alpha-D-muramoyl-L-alanyl-D-glutamate</name>
        <dbReference type="ChEBI" id="CHEBI:83900"/>
    </ligand>
</feature>
<comment type="function">
    <text evidence="7">Catalyzes the addition of meso-diaminopimelic acid to the nucleotide precursor UDP-N-acetylmuramoyl-L-alanyl-D-glutamate (UMAG) in the biosynthesis of bacterial cell-wall peptidoglycan.</text>
</comment>
<dbReference type="InterPro" id="IPR013221">
    <property type="entry name" value="Mur_ligase_cen"/>
</dbReference>
<dbReference type="Pfam" id="PF08245">
    <property type="entry name" value="Mur_ligase_M"/>
    <property type="match status" value="1"/>
</dbReference>
<dbReference type="Gene3D" id="3.40.1190.10">
    <property type="entry name" value="Mur-like, catalytic domain"/>
    <property type="match status" value="1"/>
</dbReference>
<feature type="binding site" evidence="7">
    <location>
        <position position="181"/>
    </location>
    <ligand>
        <name>UDP-N-acetyl-alpha-D-muramoyl-L-alanyl-D-glutamate</name>
        <dbReference type="ChEBI" id="CHEBI:83900"/>
    </ligand>
</feature>
<evidence type="ECO:0000256" key="3">
    <source>
        <dbReference type="ARBA" id="ARBA00022960"/>
    </source>
</evidence>
<feature type="domain" description="Mur ligase C-terminal" evidence="10">
    <location>
        <begin position="335"/>
        <end position="459"/>
    </location>
</feature>